<dbReference type="EMBL" id="PEDL01000001">
    <property type="protein sequence ID" value="PHV72222.1"/>
    <property type="molecule type" value="Genomic_DNA"/>
</dbReference>
<comment type="caution">
    <text evidence="1">The sequence shown here is derived from an EMBL/GenBank/DDBJ whole genome shotgun (WGS) entry which is preliminary data.</text>
</comment>
<protein>
    <submittedName>
        <fullName evidence="1">Uncharacterized protein</fullName>
    </submittedName>
</protein>
<keyword evidence="2" id="KW-1185">Reference proteome</keyword>
<dbReference type="Proteomes" id="UP000224460">
    <property type="component" value="Unassembled WGS sequence"/>
</dbReference>
<proteinExistence type="predicted"/>
<gene>
    <name evidence="1" type="ORF">CS063_01735</name>
</gene>
<name>A0AC61DH20_9FIRM</name>
<evidence type="ECO:0000313" key="1">
    <source>
        <dbReference type="EMBL" id="PHV72222.1"/>
    </source>
</evidence>
<accession>A0AC61DH20</accession>
<organism evidence="1 2">
    <name type="scientific">Sporanaerobium hydrogeniformans</name>
    <dbReference type="NCBI Taxonomy" id="3072179"/>
    <lineage>
        <taxon>Bacteria</taxon>
        <taxon>Bacillati</taxon>
        <taxon>Bacillota</taxon>
        <taxon>Clostridia</taxon>
        <taxon>Lachnospirales</taxon>
        <taxon>Lachnospiraceae</taxon>
        <taxon>Sporanaerobium</taxon>
    </lineage>
</organism>
<evidence type="ECO:0000313" key="2">
    <source>
        <dbReference type="Proteomes" id="UP000224460"/>
    </source>
</evidence>
<sequence>MRKIVTISLSIILSIGVYIPSYGQEEFPYYEFTLEQLYPELFEKAKEREAKPIEFYISGKLVPIPKEGPQLYRDKVDSTFFANEMQGEILVPVSYIRDGFGYQVAWNPKTQQIKFNNGEVKAYINQKEIEVGNHIIAIEHAPVLIDSRAYVSFKFLEQALGWVYTFDESGASQKYLFTPLDTLPALTDQVLATQNSSSNYMPLSVPIYAHSPLNTEAKDDYALKAQHFVAWEKLGSNVANVTTRVPGTPIHGDLEYLNSLVGKCGYGFAGDGQLTIGDKDTHIDTPRGHSDTYVAIGHSLKTDGRIVTIRGWVTDFNKKPSKGQIVQNNLSIEAIKYMSNSIEDGHAIIAYIDKYLNQKQYPPLDQNMRFGLTKVRFEKKAAGWGFHIIFND</sequence>
<reference evidence="1" key="1">
    <citation type="submission" date="2017-10" db="EMBL/GenBank/DDBJ databases">
        <title>Genome sequence of cellulolytic Lachnospiraceae bacterium XHS1971 isolated from hotspring sediment.</title>
        <authorList>
            <person name="Vasudevan G."/>
            <person name="Joshi A.J."/>
            <person name="Hivarkar S."/>
            <person name="Lanjekar V.B."/>
            <person name="Dhakephalkar P.K."/>
            <person name="Dagar S."/>
        </authorList>
    </citation>
    <scope>NUCLEOTIDE SEQUENCE</scope>
    <source>
        <strain evidence="1">XHS1971</strain>
    </source>
</reference>